<evidence type="ECO:0000313" key="1">
    <source>
        <dbReference type="EMBL" id="GJE93342.1"/>
    </source>
</evidence>
<organism evidence="1 2">
    <name type="scientific">Phanerochaete sordida</name>
    <dbReference type="NCBI Taxonomy" id="48140"/>
    <lineage>
        <taxon>Eukaryota</taxon>
        <taxon>Fungi</taxon>
        <taxon>Dikarya</taxon>
        <taxon>Basidiomycota</taxon>
        <taxon>Agaricomycotina</taxon>
        <taxon>Agaricomycetes</taxon>
        <taxon>Polyporales</taxon>
        <taxon>Phanerochaetaceae</taxon>
        <taxon>Phanerochaete</taxon>
    </lineage>
</organism>
<dbReference type="AlphaFoldDB" id="A0A9P3LGQ7"/>
<comment type="caution">
    <text evidence="1">The sequence shown here is derived from an EMBL/GenBank/DDBJ whole genome shotgun (WGS) entry which is preliminary data.</text>
</comment>
<dbReference type="EMBL" id="BPQB01000031">
    <property type="protein sequence ID" value="GJE93342.1"/>
    <property type="molecule type" value="Genomic_DNA"/>
</dbReference>
<gene>
    <name evidence="1" type="ORF">PsYK624_095010</name>
</gene>
<name>A0A9P3LGQ7_9APHY</name>
<proteinExistence type="predicted"/>
<dbReference type="Proteomes" id="UP000703269">
    <property type="component" value="Unassembled WGS sequence"/>
</dbReference>
<accession>A0A9P3LGQ7</accession>
<reference evidence="1 2" key="1">
    <citation type="submission" date="2021-08" db="EMBL/GenBank/DDBJ databases">
        <title>Draft Genome Sequence of Phanerochaete sordida strain YK-624.</title>
        <authorList>
            <person name="Mori T."/>
            <person name="Dohra H."/>
            <person name="Suzuki T."/>
            <person name="Kawagishi H."/>
            <person name="Hirai H."/>
        </authorList>
    </citation>
    <scope>NUCLEOTIDE SEQUENCE [LARGE SCALE GENOMIC DNA]</scope>
    <source>
        <strain evidence="1 2">YK-624</strain>
    </source>
</reference>
<sequence length="377" mass="42365">MLGVLQGTVVRLYTRLWTVRDPFLLGKSDDFNEDSAASYQGAAGMDDELDELYVALNLLGRLTVDSLREHRTIKLLQSRIPHVVFFTWIHSADSRTRAEALANVGVLSLADSTDRDPWREFFGDVLGGGLRHEHVTDAIVRDLGDSESVDESLTSVLCFLSVWHKFNISARRSLSSNALLAPYCLAAMRRQLCRGIDEDPKVHVSVASEVFMNLYFGLEVRGRQFYAFIDALCVYITLSIQQEPAGPPTNLTTILTWALRQHRATDDRPKTVALRHASLAAWNAVAEAMAQRSLARRPAWSSVVRLWGTLRARMLPAPTVPRVLAWGSERCAWEACLCSRHKPAHRMRVCKGCGWVAYCGERCQKRCVLSFVVCIWC</sequence>
<dbReference type="OrthoDB" id="2804601at2759"/>
<keyword evidence="2" id="KW-1185">Reference proteome</keyword>
<protein>
    <recommendedName>
        <fullName evidence="3">MYND-type domain-containing protein</fullName>
    </recommendedName>
</protein>
<evidence type="ECO:0000313" key="2">
    <source>
        <dbReference type="Proteomes" id="UP000703269"/>
    </source>
</evidence>
<evidence type="ECO:0008006" key="3">
    <source>
        <dbReference type="Google" id="ProtNLM"/>
    </source>
</evidence>